<keyword evidence="3" id="KW-1185">Reference proteome</keyword>
<sequence length="183" mass="20455">MTSRLYHPEDWQYARMTPFRMRLKFSPTSIRYCGIIEIPYIDADPLKLPHAITLSNALKSGVRGARNNSSRPKSMIDNCEELHGVEFTCINDNPLKKANAETNTSVASTGDQQLQGKNIFNECLTIHQNGTNPGLQRSESSNKSTQLTPLSTGGRQSQANIFDEFETIQPRRPLSEASCYDSS</sequence>
<feature type="region of interest" description="Disordered" evidence="1">
    <location>
        <begin position="130"/>
        <end position="157"/>
    </location>
</feature>
<proteinExistence type="predicted"/>
<dbReference type="EMBL" id="JPKZ01001517">
    <property type="protein sequence ID" value="KHN81445.1"/>
    <property type="molecule type" value="Genomic_DNA"/>
</dbReference>
<accession>A0A0B2VK91</accession>
<reference evidence="2 3" key="1">
    <citation type="submission" date="2014-11" db="EMBL/GenBank/DDBJ databases">
        <title>Genetic blueprint of the zoonotic pathogen Toxocara canis.</title>
        <authorList>
            <person name="Zhu X.-Q."/>
            <person name="Korhonen P.K."/>
            <person name="Cai H."/>
            <person name="Young N.D."/>
            <person name="Nejsum P."/>
            <person name="von Samson-Himmelstjerna G."/>
            <person name="Boag P.R."/>
            <person name="Tan P."/>
            <person name="Li Q."/>
            <person name="Min J."/>
            <person name="Yang Y."/>
            <person name="Wang X."/>
            <person name="Fang X."/>
            <person name="Hall R.S."/>
            <person name="Hofmann A."/>
            <person name="Sternberg P.W."/>
            <person name="Jex A.R."/>
            <person name="Gasser R.B."/>
        </authorList>
    </citation>
    <scope>NUCLEOTIDE SEQUENCE [LARGE SCALE GENOMIC DNA]</scope>
    <source>
        <strain evidence="2">PN_DK_2014</strain>
    </source>
</reference>
<name>A0A0B2VK91_TOXCA</name>
<comment type="caution">
    <text evidence="2">The sequence shown here is derived from an EMBL/GenBank/DDBJ whole genome shotgun (WGS) entry which is preliminary data.</text>
</comment>
<organism evidence="2 3">
    <name type="scientific">Toxocara canis</name>
    <name type="common">Canine roundworm</name>
    <dbReference type="NCBI Taxonomy" id="6265"/>
    <lineage>
        <taxon>Eukaryota</taxon>
        <taxon>Metazoa</taxon>
        <taxon>Ecdysozoa</taxon>
        <taxon>Nematoda</taxon>
        <taxon>Chromadorea</taxon>
        <taxon>Rhabditida</taxon>
        <taxon>Spirurina</taxon>
        <taxon>Ascaridomorpha</taxon>
        <taxon>Ascaridoidea</taxon>
        <taxon>Toxocaridae</taxon>
        <taxon>Toxocara</taxon>
    </lineage>
</organism>
<evidence type="ECO:0000313" key="2">
    <source>
        <dbReference type="EMBL" id="KHN81445.1"/>
    </source>
</evidence>
<evidence type="ECO:0000256" key="1">
    <source>
        <dbReference type="SAM" id="MobiDB-lite"/>
    </source>
</evidence>
<gene>
    <name evidence="2" type="ORF">Tcan_07147</name>
</gene>
<dbReference type="AlphaFoldDB" id="A0A0B2VK91"/>
<protein>
    <submittedName>
        <fullName evidence="2">Uncharacterized protein</fullName>
    </submittedName>
</protein>
<dbReference type="Proteomes" id="UP000031036">
    <property type="component" value="Unassembled WGS sequence"/>
</dbReference>
<evidence type="ECO:0000313" key="3">
    <source>
        <dbReference type="Proteomes" id="UP000031036"/>
    </source>
</evidence>